<comment type="pathway">
    <text evidence="3 7">Carbohydrate degradation; pentose phosphate pathway; D-ribulose 5-phosphate from D-glucose 6-phosphate (oxidative stage): step 2/3.</text>
</comment>
<dbReference type="InterPro" id="IPR037171">
    <property type="entry name" value="NagB/RpiA_transferase-like"/>
</dbReference>
<dbReference type="Pfam" id="PF01182">
    <property type="entry name" value="Glucosamine_iso"/>
    <property type="match status" value="1"/>
</dbReference>
<dbReference type="InterPro" id="IPR039104">
    <property type="entry name" value="6PGL"/>
</dbReference>
<accession>A0A3S9VRZ8</accession>
<organism evidence="9 10">
    <name type="scientific">Butyricimonas faecalis</name>
    <dbReference type="NCBI Taxonomy" id="2093856"/>
    <lineage>
        <taxon>Bacteria</taxon>
        <taxon>Pseudomonadati</taxon>
        <taxon>Bacteroidota</taxon>
        <taxon>Bacteroidia</taxon>
        <taxon>Bacteroidales</taxon>
        <taxon>Odoribacteraceae</taxon>
        <taxon>Butyricimonas</taxon>
    </lineage>
</organism>
<dbReference type="NCBIfam" id="TIGR01198">
    <property type="entry name" value="pgl"/>
    <property type="match status" value="1"/>
</dbReference>
<evidence type="ECO:0000313" key="9">
    <source>
        <dbReference type="EMBL" id="AZS29298.1"/>
    </source>
</evidence>
<evidence type="ECO:0000256" key="4">
    <source>
        <dbReference type="ARBA" id="ARBA00010662"/>
    </source>
</evidence>
<proteinExistence type="inferred from homology"/>
<protein>
    <recommendedName>
        <fullName evidence="6 7">6-phosphogluconolactonase</fullName>
        <shortName evidence="7">6PGL</shortName>
        <ecNumber evidence="5 7">3.1.1.31</ecNumber>
    </recommendedName>
</protein>
<evidence type="ECO:0000256" key="1">
    <source>
        <dbReference type="ARBA" id="ARBA00000832"/>
    </source>
</evidence>
<dbReference type="KEGG" id="buy:D8S85_06800"/>
<dbReference type="RefSeq" id="WP_106480046.1">
    <property type="nucleotide sequence ID" value="NZ_CP032819.1"/>
</dbReference>
<gene>
    <name evidence="7 9" type="primary">pgl</name>
    <name evidence="9" type="ORF">D8S85_06800</name>
</gene>
<evidence type="ECO:0000259" key="8">
    <source>
        <dbReference type="Pfam" id="PF01182"/>
    </source>
</evidence>
<dbReference type="Proteomes" id="UP000270673">
    <property type="component" value="Chromosome"/>
</dbReference>
<dbReference type="EMBL" id="CP032819">
    <property type="protein sequence ID" value="AZS29298.1"/>
    <property type="molecule type" value="Genomic_DNA"/>
</dbReference>
<dbReference type="GO" id="GO:0005975">
    <property type="term" value="P:carbohydrate metabolic process"/>
    <property type="evidence" value="ECO:0007669"/>
    <property type="project" value="UniProtKB-UniRule"/>
</dbReference>
<evidence type="ECO:0000256" key="3">
    <source>
        <dbReference type="ARBA" id="ARBA00004961"/>
    </source>
</evidence>
<name>A0A3S9VRZ8_9BACT</name>
<dbReference type="SUPFAM" id="SSF100950">
    <property type="entry name" value="NagB/RpiA/CoA transferase-like"/>
    <property type="match status" value="1"/>
</dbReference>
<dbReference type="InterPro" id="IPR005900">
    <property type="entry name" value="6-phosphogluconolactonase_DevB"/>
</dbReference>
<dbReference type="PANTHER" id="PTHR11054">
    <property type="entry name" value="6-PHOSPHOGLUCONOLACTONASE"/>
    <property type="match status" value="1"/>
</dbReference>
<evidence type="ECO:0000313" key="10">
    <source>
        <dbReference type="Proteomes" id="UP000270673"/>
    </source>
</evidence>
<sequence length="232" mass="26485">MKIEAYKTAEEALRSMTGTLISVIKKSKSKPFHIALSGGSTAQQLFKLWVKEYRNDIPWDILRFYWVDERCVSPEDDESNFKHADRLLFMPLDIPQDHIHRIWGEQEPKVEAERYSEMVKWELPGYSNMPRFDCTILGIGADGHVASIFNDSMDLLTDPRVYAVSQHPKTGQQRITMTGTAILKSSAILIPVIGADKQEIMEHLIHKQGVYPASYILSRSSTATLFTDRIIE</sequence>
<feature type="domain" description="Glucosamine/galactosamine-6-phosphate isomerase" evidence="8">
    <location>
        <begin position="9"/>
        <end position="220"/>
    </location>
</feature>
<dbReference type="CDD" id="cd01400">
    <property type="entry name" value="6PGL"/>
    <property type="match status" value="1"/>
</dbReference>
<dbReference type="GO" id="GO:0017057">
    <property type="term" value="F:6-phosphogluconolactonase activity"/>
    <property type="evidence" value="ECO:0007669"/>
    <property type="project" value="UniProtKB-UniRule"/>
</dbReference>
<dbReference type="AlphaFoldDB" id="A0A3S9VRZ8"/>
<dbReference type="Gene3D" id="3.40.50.1360">
    <property type="match status" value="1"/>
</dbReference>
<evidence type="ECO:0000256" key="6">
    <source>
        <dbReference type="ARBA" id="ARBA00020337"/>
    </source>
</evidence>
<comment type="similarity">
    <text evidence="4 7">Belongs to the glucosamine/galactosamine-6-phosphate isomerase family. 6-phosphogluconolactonase subfamily.</text>
</comment>
<evidence type="ECO:0000256" key="2">
    <source>
        <dbReference type="ARBA" id="ARBA00002681"/>
    </source>
</evidence>
<dbReference type="PANTHER" id="PTHR11054:SF0">
    <property type="entry name" value="6-PHOSPHOGLUCONOLACTONASE"/>
    <property type="match status" value="1"/>
</dbReference>
<dbReference type="GO" id="GO:0006098">
    <property type="term" value="P:pentose-phosphate shunt"/>
    <property type="evidence" value="ECO:0007669"/>
    <property type="project" value="UniProtKB-UniPathway"/>
</dbReference>
<dbReference type="UniPathway" id="UPA00115">
    <property type="reaction ID" value="UER00409"/>
</dbReference>
<evidence type="ECO:0000256" key="5">
    <source>
        <dbReference type="ARBA" id="ARBA00013198"/>
    </source>
</evidence>
<dbReference type="OrthoDB" id="9810967at2"/>
<dbReference type="EC" id="3.1.1.31" evidence="5 7"/>
<comment type="function">
    <text evidence="2 7">Hydrolysis of 6-phosphogluconolactone to 6-phosphogluconate.</text>
</comment>
<comment type="catalytic activity">
    <reaction evidence="1 7">
        <text>6-phospho-D-glucono-1,5-lactone + H2O = 6-phospho-D-gluconate + H(+)</text>
        <dbReference type="Rhea" id="RHEA:12556"/>
        <dbReference type="ChEBI" id="CHEBI:15377"/>
        <dbReference type="ChEBI" id="CHEBI:15378"/>
        <dbReference type="ChEBI" id="CHEBI:57955"/>
        <dbReference type="ChEBI" id="CHEBI:58759"/>
        <dbReference type="EC" id="3.1.1.31"/>
    </reaction>
</comment>
<dbReference type="InterPro" id="IPR006148">
    <property type="entry name" value="Glc/Gal-6P_isomerase"/>
</dbReference>
<evidence type="ECO:0000256" key="7">
    <source>
        <dbReference type="RuleBase" id="RU365095"/>
    </source>
</evidence>
<reference evidence="9 10" key="1">
    <citation type="submission" date="2018-10" db="EMBL/GenBank/DDBJ databases">
        <title>Butyricimonas faecalis sp. nov., isolated from human faeces and emended description of the genus Butyricimonas.</title>
        <authorList>
            <person name="Le Roy T."/>
            <person name="Van der Smissen P."/>
            <person name="Paquot A."/>
            <person name="Delzenne N."/>
            <person name="Muccioli G."/>
            <person name="Collet J.-F."/>
            <person name="Cani P.D."/>
        </authorList>
    </citation>
    <scope>NUCLEOTIDE SEQUENCE [LARGE SCALE GENOMIC DNA]</scope>
    <source>
        <strain evidence="9 10">H184</strain>
    </source>
</reference>
<keyword evidence="7 9" id="KW-0378">Hydrolase</keyword>
<keyword evidence="10" id="KW-1185">Reference proteome</keyword>